<organism evidence="1 2">
    <name type="scientific">Glossina pallidipes</name>
    <name type="common">Tsetse fly</name>
    <dbReference type="NCBI Taxonomy" id="7398"/>
    <lineage>
        <taxon>Eukaryota</taxon>
        <taxon>Metazoa</taxon>
        <taxon>Ecdysozoa</taxon>
        <taxon>Arthropoda</taxon>
        <taxon>Hexapoda</taxon>
        <taxon>Insecta</taxon>
        <taxon>Pterygota</taxon>
        <taxon>Neoptera</taxon>
        <taxon>Endopterygota</taxon>
        <taxon>Diptera</taxon>
        <taxon>Brachycera</taxon>
        <taxon>Muscomorpha</taxon>
        <taxon>Hippoboscoidea</taxon>
        <taxon>Glossinidae</taxon>
        <taxon>Glossina</taxon>
    </lineage>
</organism>
<dbReference type="EnsemblMetazoa" id="GPAI009013-RA">
    <property type="protein sequence ID" value="GPAI009013-PA"/>
    <property type="gene ID" value="GPAI009013"/>
</dbReference>
<dbReference type="VEuPathDB" id="VectorBase:GPAI009013"/>
<reference evidence="1" key="2">
    <citation type="submission" date="2020-05" db="UniProtKB">
        <authorList>
            <consortium name="EnsemblMetazoa"/>
        </authorList>
    </citation>
    <scope>IDENTIFICATION</scope>
    <source>
        <strain evidence="1">IAEA</strain>
    </source>
</reference>
<evidence type="ECO:0000313" key="2">
    <source>
        <dbReference type="Proteomes" id="UP000092445"/>
    </source>
</evidence>
<accession>A0A1A9ZAU5</accession>
<dbReference type="STRING" id="7398.A0A1A9ZAU5"/>
<protein>
    <submittedName>
        <fullName evidence="1">Uncharacterized protein</fullName>
    </submittedName>
</protein>
<dbReference type="Proteomes" id="UP000092445">
    <property type="component" value="Unassembled WGS sequence"/>
</dbReference>
<reference evidence="2" key="1">
    <citation type="submission" date="2014-03" db="EMBL/GenBank/DDBJ databases">
        <authorList>
            <person name="Aksoy S."/>
            <person name="Warren W."/>
            <person name="Wilson R.K."/>
        </authorList>
    </citation>
    <scope>NUCLEOTIDE SEQUENCE [LARGE SCALE GENOMIC DNA]</scope>
    <source>
        <strain evidence="2">IAEA</strain>
    </source>
</reference>
<name>A0A1A9ZAU5_GLOPL</name>
<evidence type="ECO:0000313" key="1">
    <source>
        <dbReference type="EnsemblMetazoa" id="GPAI009013-PA"/>
    </source>
</evidence>
<sequence>MDWSEIGTAMKYVFLLGTTASHTAQNINNCNCVTAESITIGSFPSQSVYELLIKSGVSKQTILTHLAQTGEVKKLDKWVPHELNEKQKQKLLEACLVLDSI</sequence>
<proteinExistence type="predicted"/>
<dbReference type="AlphaFoldDB" id="A0A1A9ZAU5"/>
<keyword evidence="2" id="KW-1185">Reference proteome</keyword>